<evidence type="ECO:0000256" key="9">
    <source>
        <dbReference type="ARBA" id="ARBA00093594"/>
    </source>
</evidence>
<comment type="similarity">
    <text evidence="1">Belongs to the class IV-like SAM-binding methyltransferase superfamily. RNA methyltransferase TrmH family.</text>
</comment>
<evidence type="ECO:0000256" key="10">
    <source>
        <dbReference type="ARBA" id="ARBA00093636"/>
    </source>
</evidence>
<evidence type="ECO:0000256" key="5">
    <source>
        <dbReference type="ARBA" id="ARBA00022884"/>
    </source>
</evidence>
<keyword evidence="3" id="KW-0808">Transferase</keyword>
<gene>
    <name evidence="13" type="ORF">K0M31_002812</name>
</gene>
<dbReference type="GO" id="GO:0030488">
    <property type="term" value="P:tRNA methylation"/>
    <property type="evidence" value="ECO:0007669"/>
    <property type="project" value="InterPro"/>
</dbReference>
<evidence type="ECO:0000256" key="8">
    <source>
        <dbReference type="ARBA" id="ARBA00093361"/>
    </source>
</evidence>
<evidence type="ECO:0000256" key="3">
    <source>
        <dbReference type="ARBA" id="ARBA00022679"/>
    </source>
</evidence>
<keyword evidence="14" id="KW-1185">Reference proteome</keyword>
<accession>A0AA40FZK3</accession>
<evidence type="ECO:0000256" key="6">
    <source>
        <dbReference type="ARBA" id="ARBA00022990"/>
    </source>
</evidence>
<keyword evidence="5" id="KW-0694">RNA-binding</keyword>
<evidence type="ECO:0000256" key="11">
    <source>
        <dbReference type="ARBA" id="ARBA00093656"/>
    </source>
</evidence>
<dbReference type="Proteomes" id="UP001177670">
    <property type="component" value="Unassembled WGS sequence"/>
</dbReference>
<dbReference type="InterPro" id="IPR029028">
    <property type="entry name" value="Alpha/beta_knot_MTases"/>
</dbReference>
<keyword evidence="6" id="KW-0007">Acetylation</keyword>
<evidence type="ECO:0000259" key="12">
    <source>
        <dbReference type="Pfam" id="PF00588"/>
    </source>
</evidence>
<comment type="caution">
    <text evidence="13">The sequence shown here is derived from an EMBL/GenBank/DDBJ whole genome shotgun (WGS) entry which is preliminary data.</text>
</comment>
<dbReference type="FunFam" id="3.40.1280.10:FF:000010">
    <property type="entry name" value="probable methyltransferase TARBP1"/>
    <property type="match status" value="1"/>
</dbReference>
<dbReference type="InterPro" id="IPR044748">
    <property type="entry name" value="Trm3/TARBP1_C"/>
</dbReference>
<protein>
    <recommendedName>
        <fullName evidence="10">tRNA (guanosine(18)-2'-O)-methyltransferase TARBP1</fullName>
        <ecNumber evidence="9">2.1.1.34</ecNumber>
    </recommendedName>
    <alternativeName>
        <fullName evidence="11">TAR RNA-binding protein 1</fullName>
    </alternativeName>
</protein>
<organism evidence="13 14">
    <name type="scientific">Melipona bicolor</name>
    <dbReference type="NCBI Taxonomy" id="60889"/>
    <lineage>
        <taxon>Eukaryota</taxon>
        <taxon>Metazoa</taxon>
        <taxon>Ecdysozoa</taxon>
        <taxon>Arthropoda</taxon>
        <taxon>Hexapoda</taxon>
        <taxon>Insecta</taxon>
        <taxon>Pterygota</taxon>
        <taxon>Neoptera</taxon>
        <taxon>Endopterygota</taxon>
        <taxon>Hymenoptera</taxon>
        <taxon>Apocrita</taxon>
        <taxon>Aculeata</taxon>
        <taxon>Apoidea</taxon>
        <taxon>Anthophila</taxon>
        <taxon>Apidae</taxon>
        <taxon>Melipona</taxon>
    </lineage>
</organism>
<dbReference type="CDD" id="cd18091">
    <property type="entry name" value="SpoU-like_TRM3-like"/>
    <property type="match status" value="1"/>
</dbReference>
<dbReference type="PANTHER" id="PTHR12029">
    <property type="entry name" value="RNA METHYLTRANSFERASE"/>
    <property type="match status" value="1"/>
</dbReference>
<name>A0AA40FZK3_9HYME</name>
<evidence type="ECO:0000256" key="7">
    <source>
        <dbReference type="ARBA" id="ARBA00093266"/>
    </source>
</evidence>
<evidence type="ECO:0000313" key="13">
    <source>
        <dbReference type="EMBL" id="KAK1128348.1"/>
    </source>
</evidence>
<evidence type="ECO:0000256" key="1">
    <source>
        <dbReference type="ARBA" id="ARBA00007228"/>
    </source>
</evidence>
<dbReference type="EC" id="2.1.1.34" evidence="9"/>
<proteinExistence type="inferred from homology"/>
<dbReference type="PANTHER" id="PTHR12029:SF11">
    <property type="entry name" value="METHYLTRANSFERASE TARBP1-RELATED"/>
    <property type="match status" value="1"/>
</dbReference>
<dbReference type="GO" id="GO:0141100">
    <property type="term" value="F:tRNA (guanine(18)-2'-O)-methyltransferase activity"/>
    <property type="evidence" value="ECO:0007669"/>
    <property type="project" value="UniProtKB-EC"/>
</dbReference>
<keyword evidence="4" id="KW-0949">S-adenosyl-L-methionine</keyword>
<keyword evidence="2" id="KW-0489">Methyltransferase</keyword>
<dbReference type="AlphaFoldDB" id="A0AA40FZK3"/>
<evidence type="ECO:0000256" key="4">
    <source>
        <dbReference type="ARBA" id="ARBA00022691"/>
    </source>
</evidence>
<reference evidence="13" key="1">
    <citation type="submission" date="2021-10" db="EMBL/GenBank/DDBJ databases">
        <title>Melipona bicolor Genome sequencing and assembly.</title>
        <authorList>
            <person name="Araujo N.S."/>
            <person name="Arias M.C."/>
        </authorList>
    </citation>
    <scope>NUCLEOTIDE SEQUENCE</scope>
    <source>
        <strain evidence="13">USP_2M_L1-L4_2017</strain>
        <tissue evidence="13">Whole body</tissue>
    </source>
</reference>
<evidence type="ECO:0000313" key="14">
    <source>
        <dbReference type="Proteomes" id="UP001177670"/>
    </source>
</evidence>
<dbReference type="EMBL" id="JAHYIQ010000010">
    <property type="protein sequence ID" value="KAK1128348.1"/>
    <property type="molecule type" value="Genomic_DNA"/>
</dbReference>
<sequence>MLEELNSDHVTLQYKGLYNATIASLKDGLAKNSSKLQDDFYLSTFHPIMDYTLQTIYYELPRLTGMDMSDWITPYLFENMNFRVLKDHSLQLYNLNTSLSDTKTSSFLIKSSGDAESFGKNGNMEFEELNDIQKKINPLSTNLSHNDVFPTIRESISHKKILDEEGLIVVACLINRTPNLGGLARTCEIFNVKELVISSMSQIKNKEFQNLSVSAENWITITETKPYELCKYLLNKKDMGWSLVGAEQTANSTNLLNMKFEKKTILILGNEKDGIPANLIPLFDTCIEIPQVGVIRSLNVHVTGAICIWQYAKQHILT</sequence>
<dbReference type="SUPFAM" id="SSF75217">
    <property type="entry name" value="alpha/beta knot"/>
    <property type="match status" value="1"/>
</dbReference>
<comment type="catalytic activity">
    <reaction evidence="7">
        <text>guanosine(18) in tRNA + S-adenosyl-L-methionine = 2'-O-methylguanosine(18) in tRNA + S-adenosyl-L-homocysteine + H(+)</text>
        <dbReference type="Rhea" id="RHEA:20077"/>
        <dbReference type="Rhea" id="RHEA-COMP:10190"/>
        <dbReference type="Rhea" id="RHEA-COMP:10192"/>
        <dbReference type="ChEBI" id="CHEBI:15378"/>
        <dbReference type="ChEBI" id="CHEBI:57856"/>
        <dbReference type="ChEBI" id="CHEBI:59789"/>
        <dbReference type="ChEBI" id="CHEBI:74269"/>
        <dbReference type="ChEBI" id="CHEBI:74445"/>
        <dbReference type="EC" id="2.1.1.34"/>
    </reaction>
    <physiologicalReaction direction="left-to-right" evidence="7">
        <dbReference type="Rhea" id="RHEA:20078"/>
    </physiologicalReaction>
</comment>
<dbReference type="Gene3D" id="3.40.1280.10">
    <property type="match status" value="1"/>
</dbReference>
<feature type="domain" description="tRNA/rRNA methyltransferase SpoU type" evidence="12">
    <location>
        <begin position="167"/>
        <end position="308"/>
    </location>
</feature>
<comment type="function">
    <text evidence="8">S-adenosyl-L-methionine-dependent 2'-O-ribose methyltransferase that catalyzes the formation of 2'-O-methylguanosine at position 18 (Gm18) in a subset of tRNA. Selectively mediates Gm18 methylation of tRNAGln-TTG/CTG and tRNASer-TGA/GCT. Gm18 modification can enhance the stability of modified tRNAs.</text>
</comment>
<evidence type="ECO:0000256" key="2">
    <source>
        <dbReference type="ARBA" id="ARBA00022603"/>
    </source>
</evidence>
<dbReference type="InterPro" id="IPR001537">
    <property type="entry name" value="SpoU_MeTrfase"/>
</dbReference>
<dbReference type="InterPro" id="IPR045330">
    <property type="entry name" value="TRM3/TARBP1"/>
</dbReference>
<dbReference type="Pfam" id="PF00588">
    <property type="entry name" value="SpoU_methylase"/>
    <property type="match status" value="1"/>
</dbReference>
<dbReference type="InterPro" id="IPR029026">
    <property type="entry name" value="tRNA_m1G_MTases_N"/>
</dbReference>
<dbReference type="GO" id="GO:0003723">
    <property type="term" value="F:RNA binding"/>
    <property type="evidence" value="ECO:0007669"/>
    <property type="project" value="UniProtKB-KW"/>
</dbReference>